<dbReference type="STRING" id="671065.MetMK1DRAFT_00032980"/>
<dbReference type="RefSeq" id="WP_009075710.1">
    <property type="nucleotide sequence ID" value="NZ_JH597770.1"/>
</dbReference>
<organism evidence="1 2">
    <name type="scientific">Metallosphaera yellowstonensis MK1</name>
    <dbReference type="NCBI Taxonomy" id="671065"/>
    <lineage>
        <taxon>Archaea</taxon>
        <taxon>Thermoproteota</taxon>
        <taxon>Thermoprotei</taxon>
        <taxon>Sulfolobales</taxon>
        <taxon>Sulfolobaceae</taxon>
        <taxon>Metallosphaera</taxon>
    </lineage>
</organism>
<keyword evidence="2" id="KW-1185">Reference proteome</keyword>
<reference evidence="1 2" key="1">
    <citation type="submission" date="2012-01" db="EMBL/GenBank/DDBJ databases">
        <title>Improved High-Quality Draft sequence of Metallosphaera yellowstonensis MK1.</title>
        <authorList>
            <consortium name="US DOE Joint Genome Institute"/>
            <person name="Lucas S."/>
            <person name="Han J."/>
            <person name="Cheng J.-F."/>
            <person name="Goodwin L."/>
            <person name="Pitluck S."/>
            <person name="Peters L."/>
            <person name="Teshima H."/>
            <person name="Detter J.C."/>
            <person name="Han C."/>
            <person name="Tapia R."/>
            <person name="Land M."/>
            <person name="Hauser L."/>
            <person name="Kyrpides N."/>
            <person name="Kozubal M."/>
            <person name="Macur R.E."/>
            <person name="Jay Z."/>
            <person name="Inskeep W."/>
            <person name="Woyke T."/>
        </authorList>
    </citation>
    <scope>NUCLEOTIDE SEQUENCE [LARGE SCALE GENOMIC DNA]</scope>
    <source>
        <strain evidence="1 2">MK1</strain>
    </source>
</reference>
<evidence type="ECO:0000313" key="2">
    <source>
        <dbReference type="Proteomes" id="UP000003980"/>
    </source>
</evidence>
<accession>H2C9M5</accession>
<dbReference type="HOGENOM" id="CLU_2366276_0_0_2"/>
<dbReference type="Proteomes" id="UP000003980">
    <property type="component" value="Unassembled WGS sequence"/>
</dbReference>
<evidence type="ECO:0000313" key="1">
    <source>
        <dbReference type="EMBL" id="EHP68851.1"/>
    </source>
</evidence>
<sequence length="95" mass="10584">MKVDETTCVKDVVVTSSLSFAPSFHSFRLQSWLSVESYATGKHLAISHLFKVCGSWDHFDLKLTRVTSASLSPLGQSLDGVRDRLLSVKVENKRT</sequence>
<protein>
    <submittedName>
        <fullName evidence="1">Uncharacterized protein</fullName>
    </submittedName>
</protein>
<dbReference type="EMBL" id="JH597770">
    <property type="protein sequence ID" value="EHP68851.1"/>
    <property type="molecule type" value="Genomic_DNA"/>
</dbReference>
<dbReference type="AlphaFoldDB" id="H2C9M5"/>
<gene>
    <name evidence="1" type="ORF">MetMK1DRAFT_00032980</name>
</gene>
<proteinExistence type="predicted"/>
<name>H2C9M5_9CREN</name>